<dbReference type="EMBL" id="JADYXP020000013">
    <property type="protein sequence ID" value="KAL0111816.1"/>
    <property type="molecule type" value="Genomic_DNA"/>
</dbReference>
<dbReference type="AlphaFoldDB" id="A0AAW2F739"/>
<protein>
    <submittedName>
        <fullName evidence="1">Uncharacterized protein</fullName>
    </submittedName>
</protein>
<keyword evidence="2" id="KW-1185">Reference proteome</keyword>
<comment type="caution">
    <text evidence="1">The sequence shown here is derived from an EMBL/GenBank/DDBJ whole genome shotgun (WGS) entry which is preliminary data.</text>
</comment>
<evidence type="ECO:0000313" key="2">
    <source>
        <dbReference type="Proteomes" id="UP001430953"/>
    </source>
</evidence>
<dbReference type="Proteomes" id="UP001430953">
    <property type="component" value="Unassembled WGS sequence"/>
</dbReference>
<evidence type="ECO:0000313" key="1">
    <source>
        <dbReference type="EMBL" id="KAL0111816.1"/>
    </source>
</evidence>
<proteinExistence type="predicted"/>
<reference evidence="1 2" key="1">
    <citation type="submission" date="2023-03" db="EMBL/GenBank/DDBJ databases">
        <title>High recombination rates correlate with genetic variation in Cardiocondyla obscurior ants.</title>
        <authorList>
            <person name="Errbii M."/>
        </authorList>
    </citation>
    <scope>NUCLEOTIDE SEQUENCE [LARGE SCALE GENOMIC DNA]</scope>
    <source>
        <strain evidence="1">Alpha-2009</strain>
        <tissue evidence="1">Whole body</tissue>
    </source>
</reference>
<gene>
    <name evidence="1" type="ORF">PUN28_013183</name>
</gene>
<accession>A0AAW2F739</accession>
<organism evidence="1 2">
    <name type="scientific">Cardiocondyla obscurior</name>
    <dbReference type="NCBI Taxonomy" id="286306"/>
    <lineage>
        <taxon>Eukaryota</taxon>
        <taxon>Metazoa</taxon>
        <taxon>Ecdysozoa</taxon>
        <taxon>Arthropoda</taxon>
        <taxon>Hexapoda</taxon>
        <taxon>Insecta</taxon>
        <taxon>Pterygota</taxon>
        <taxon>Neoptera</taxon>
        <taxon>Endopterygota</taxon>
        <taxon>Hymenoptera</taxon>
        <taxon>Apocrita</taxon>
        <taxon>Aculeata</taxon>
        <taxon>Formicoidea</taxon>
        <taxon>Formicidae</taxon>
        <taxon>Myrmicinae</taxon>
        <taxon>Cardiocondyla</taxon>
    </lineage>
</organism>
<name>A0AAW2F739_9HYME</name>
<sequence>MCDRARESLFRRNGATELRMKEKLCNLSLSLSLSLIGFGDVITISHVISVTRCPFPGESSGSVHPGDYRRGRVHSVKRQCSGNRPTCLQCHRAAAFSRFIPTARGE</sequence>